<evidence type="ECO:0000313" key="2">
    <source>
        <dbReference type="Proteomes" id="UP000034127"/>
    </source>
</evidence>
<dbReference type="AlphaFoldDB" id="A0A0G0BRZ5"/>
<name>A0A0G0BRZ5_9BACT</name>
<evidence type="ECO:0000313" key="1">
    <source>
        <dbReference type="EMBL" id="KKP66426.1"/>
    </source>
</evidence>
<gene>
    <name evidence="1" type="ORF">UR63_C0033G0007</name>
</gene>
<protein>
    <recommendedName>
        <fullName evidence="3">Polymerase nucleotidyl transferase domain-containing protein</fullName>
    </recommendedName>
</protein>
<dbReference type="EMBL" id="LBPX01000033">
    <property type="protein sequence ID" value="KKP66426.1"/>
    <property type="molecule type" value="Genomic_DNA"/>
</dbReference>
<sequence>MEKEITSVLKYFSFFEYCPNFDEIYTYLSKKTSKIALKRALLNLERQNKIKIIYITENFIKYTLVEYSSPGRVIPRSKTTRDLAKSGTVRHLTKRVLISKNKLKNWKFKAYVKLISLFPQIKLVGLSGSISMMSATTDDDIDLFIITSKNRLFTGRFLALLTAYIMGLKRGIGQHKAPNKVCLNLFFDESTLQVPKIKMTKFVGHEVLQMKPIVIKGDIYERFLKENIWVFKLFPNAETVLKLKIKKLKFNENLKLKIENFGDWLENLLKKLQLQLINKHRTTELITDTQLWFHPDDFEKKIKV</sequence>
<comment type="caution">
    <text evidence="1">The sequence shown here is derived from an EMBL/GenBank/DDBJ whole genome shotgun (WGS) entry which is preliminary data.</text>
</comment>
<organism evidence="1 2">
    <name type="scientific">Candidatus Roizmanbacteria bacterium GW2011_GWC2_35_12</name>
    <dbReference type="NCBI Taxonomy" id="1618485"/>
    <lineage>
        <taxon>Bacteria</taxon>
        <taxon>Candidatus Roizmaniibacteriota</taxon>
    </lineage>
</organism>
<dbReference type="Proteomes" id="UP000034127">
    <property type="component" value="Unassembled WGS sequence"/>
</dbReference>
<proteinExistence type="predicted"/>
<evidence type="ECO:0008006" key="3">
    <source>
        <dbReference type="Google" id="ProtNLM"/>
    </source>
</evidence>
<reference evidence="1 2" key="1">
    <citation type="journal article" date="2015" name="Nature">
        <title>rRNA introns, odd ribosomes, and small enigmatic genomes across a large radiation of phyla.</title>
        <authorList>
            <person name="Brown C.T."/>
            <person name="Hug L.A."/>
            <person name="Thomas B.C."/>
            <person name="Sharon I."/>
            <person name="Castelle C.J."/>
            <person name="Singh A."/>
            <person name="Wilkins M.J."/>
            <person name="Williams K.H."/>
            <person name="Banfield J.F."/>
        </authorList>
    </citation>
    <scope>NUCLEOTIDE SEQUENCE [LARGE SCALE GENOMIC DNA]</scope>
</reference>
<accession>A0A0G0BRZ5</accession>